<keyword evidence="1" id="KW-0472">Membrane</keyword>
<accession>A0A4R5AI76</accession>
<protein>
    <submittedName>
        <fullName evidence="2">Uncharacterized protein</fullName>
    </submittedName>
</protein>
<keyword evidence="3" id="KW-1185">Reference proteome</keyword>
<comment type="caution">
    <text evidence="2">The sequence shown here is derived from an EMBL/GenBank/DDBJ whole genome shotgun (WGS) entry which is preliminary data.</text>
</comment>
<dbReference type="EMBL" id="SMLB01000008">
    <property type="protein sequence ID" value="TDD70664.1"/>
    <property type="molecule type" value="Genomic_DNA"/>
</dbReference>
<evidence type="ECO:0000313" key="3">
    <source>
        <dbReference type="Proteomes" id="UP000295217"/>
    </source>
</evidence>
<evidence type="ECO:0000313" key="2">
    <source>
        <dbReference type="EMBL" id="TDD70664.1"/>
    </source>
</evidence>
<sequence>MSIDDDNKGATVDDREIEKRLRAVETAQAAGAAALTGAQATQAAAHAGSSATMAAMQAGNMATMVAGGVGFVVGIFLGIAIRSGR</sequence>
<dbReference type="Proteomes" id="UP000295217">
    <property type="component" value="Unassembled WGS sequence"/>
</dbReference>
<dbReference type="RefSeq" id="WP_132102680.1">
    <property type="nucleotide sequence ID" value="NZ_SMLB01000008.1"/>
</dbReference>
<name>A0A4R5AI76_9ACTN</name>
<evidence type="ECO:0000256" key="1">
    <source>
        <dbReference type="SAM" id="Phobius"/>
    </source>
</evidence>
<keyword evidence="1" id="KW-1133">Transmembrane helix</keyword>
<feature type="transmembrane region" description="Helical" evidence="1">
    <location>
        <begin position="61"/>
        <end position="81"/>
    </location>
</feature>
<gene>
    <name evidence="2" type="ORF">E1262_08360</name>
</gene>
<proteinExistence type="predicted"/>
<organism evidence="2 3">
    <name type="scientific">Jiangella aurantiaca</name>
    <dbReference type="NCBI Taxonomy" id="2530373"/>
    <lineage>
        <taxon>Bacteria</taxon>
        <taxon>Bacillati</taxon>
        <taxon>Actinomycetota</taxon>
        <taxon>Actinomycetes</taxon>
        <taxon>Jiangellales</taxon>
        <taxon>Jiangellaceae</taxon>
        <taxon>Jiangella</taxon>
    </lineage>
</organism>
<reference evidence="2 3" key="1">
    <citation type="submission" date="2019-02" db="EMBL/GenBank/DDBJ databases">
        <title>Draft genome sequences of novel Actinobacteria.</title>
        <authorList>
            <person name="Sahin N."/>
            <person name="Ay H."/>
            <person name="Saygin H."/>
        </authorList>
    </citation>
    <scope>NUCLEOTIDE SEQUENCE [LARGE SCALE GENOMIC DNA]</scope>
    <source>
        <strain evidence="2 3">8K307</strain>
    </source>
</reference>
<dbReference type="AlphaFoldDB" id="A0A4R5AI76"/>
<keyword evidence="1" id="KW-0812">Transmembrane</keyword>